<accession>A0A6J7NUZ6</accession>
<dbReference type="EMBL" id="CAFBOK010000234">
    <property type="protein sequence ID" value="CAB4996518.1"/>
    <property type="molecule type" value="Genomic_DNA"/>
</dbReference>
<dbReference type="AlphaFoldDB" id="A0A6J7NUZ6"/>
<name>A0A6J7NUZ6_9ZZZZ</name>
<proteinExistence type="predicted"/>
<gene>
    <name evidence="1" type="ORF">UFOPK3927_01620</name>
</gene>
<sequence>MFEIVDKLSKDLGAHIGKNTAAELSDLSGHCEIGSYRDVRFVARSFELCSDCGAGISLTASVTARRVENRFEVDVIALDEDGLAFVLRLDRTNLDLDNASVLIAFDLLELRTWQAWRNSLNVGQHLPRHFDWHAYIEGVD</sequence>
<protein>
    <submittedName>
        <fullName evidence="1">Unannotated protein</fullName>
    </submittedName>
</protein>
<organism evidence="1">
    <name type="scientific">freshwater metagenome</name>
    <dbReference type="NCBI Taxonomy" id="449393"/>
    <lineage>
        <taxon>unclassified sequences</taxon>
        <taxon>metagenomes</taxon>
        <taxon>ecological metagenomes</taxon>
    </lineage>
</organism>
<reference evidence="1" key="1">
    <citation type="submission" date="2020-05" db="EMBL/GenBank/DDBJ databases">
        <authorList>
            <person name="Chiriac C."/>
            <person name="Salcher M."/>
            <person name="Ghai R."/>
            <person name="Kavagutti S V."/>
        </authorList>
    </citation>
    <scope>NUCLEOTIDE SEQUENCE</scope>
</reference>
<evidence type="ECO:0000313" key="1">
    <source>
        <dbReference type="EMBL" id="CAB4996518.1"/>
    </source>
</evidence>